<feature type="non-terminal residue" evidence="2">
    <location>
        <position position="1"/>
    </location>
</feature>
<accession>A0A5N5SWD7</accession>
<name>A0A5N5SWD7_9CRUS</name>
<dbReference type="Proteomes" id="UP000326759">
    <property type="component" value="Unassembled WGS sequence"/>
</dbReference>
<sequence>GSAPVKHNVSTLNGSTSRLGASTSRSRSLSRLNTSGPSGIPNTKRSRTSSTTSLSSNHSASKIPILR</sequence>
<proteinExistence type="predicted"/>
<comment type="caution">
    <text evidence="2">The sequence shown here is derived from an EMBL/GenBank/DDBJ whole genome shotgun (WGS) entry which is preliminary data.</text>
</comment>
<feature type="region of interest" description="Disordered" evidence="1">
    <location>
        <begin position="1"/>
        <end position="67"/>
    </location>
</feature>
<evidence type="ECO:0000313" key="2">
    <source>
        <dbReference type="EMBL" id="KAB7498534.1"/>
    </source>
</evidence>
<keyword evidence="3" id="KW-1185">Reference proteome</keyword>
<organism evidence="2 3">
    <name type="scientific">Armadillidium nasatum</name>
    <dbReference type="NCBI Taxonomy" id="96803"/>
    <lineage>
        <taxon>Eukaryota</taxon>
        <taxon>Metazoa</taxon>
        <taxon>Ecdysozoa</taxon>
        <taxon>Arthropoda</taxon>
        <taxon>Crustacea</taxon>
        <taxon>Multicrustacea</taxon>
        <taxon>Malacostraca</taxon>
        <taxon>Eumalacostraca</taxon>
        <taxon>Peracarida</taxon>
        <taxon>Isopoda</taxon>
        <taxon>Oniscidea</taxon>
        <taxon>Crinocheta</taxon>
        <taxon>Armadillidiidae</taxon>
        <taxon>Armadillidium</taxon>
    </lineage>
</organism>
<feature type="compositionally biased region" description="Low complexity" evidence="1">
    <location>
        <begin position="48"/>
        <end position="61"/>
    </location>
</feature>
<gene>
    <name evidence="2" type="ORF">Anas_02042</name>
</gene>
<evidence type="ECO:0000313" key="3">
    <source>
        <dbReference type="Proteomes" id="UP000326759"/>
    </source>
</evidence>
<dbReference type="AlphaFoldDB" id="A0A5N5SWD7"/>
<dbReference type="EMBL" id="SEYY01019191">
    <property type="protein sequence ID" value="KAB7498534.1"/>
    <property type="molecule type" value="Genomic_DNA"/>
</dbReference>
<evidence type="ECO:0000256" key="1">
    <source>
        <dbReference type="SAM" id="MobiDB-lite"/>
    </source>
</evidence>
<protein>
    <submittedName>
        <fullName evidence="2">Uncharacterized protein</fullName>
    </submittedName>
</protein>
<reference evidence="2 3" key="1">
    <citation type="journal article" date="2019" name="PLoS Biol.">
        <title>Sex chromosomes control vertical transmission of feminizing Wolbachia symbionts in an isopod.</title>
        <authorList>
            <person name="Becking T."/>
            <person name="Chebbi M.A."/>
            <person name="Giraud I."/>
            <person name="Moumen B."/>
            <person name="Laverre T."/>
            <person name="Caubet Y."/>
            <person name="Peccoud J."/>
            <person name="Gilbert C."/>
            <person name="Cordaux R."/>
        </authorList>
    </citation>
    <scope>NUCLEOTIDE SEQUENCE [LARGE SCALE GENOMIC DNA]</scope>
    <source>
        <strain evidence="2">ANa2</strain>
        <tissue evidence="2">Whole body excluding digestive tract and cuticle</tissue>
    </source>
</reference>
<feature type="compositionally biased region" description="Low complexity" evidence="1">
    <location>
        <begin position="14"/>
        <end position="36"/>
    </location>
</feature>